<dbReference type="OrthoDB" id="5244957at2"/>
<evidence type="ECO:0000313" key="2">
    <source>
        <dbReference type="EMBL" id="EHN11335.1"/>
    </source>
</evidence>
<sequence length="134" mass="15007">MKRVLAPLLAAAAVTAPAAAQADAPTRVRSDAFRHYACKERHRADGPWWVRTLSQIGDNPSAEKYDIGVYAAITRGGNDRIVVRRTASRWRNGEIRLTLRGVRGDDRLWIQGAYYGPADPWSDGFRVSRLRLCD</sequence>
<organism evidence="2 3">
    <name type="scientific">Patulibacter medicamentivorans</name>
    <dbReference type="NCBI Taxonomy" id="1097667"/>
    <lineage>
        <taxon>Bacteria</taxon>
        <taxon>Bacillati</taxon>
        <taxon>Actinomycetota</taxon>
        <taxon>Thermoleophilia</taxon>
        <taxon>Solirubrobacterales</taxon>
        <taxon>Patulibacteraceae</taxon>
        <taxon>Patulibacter</taxon>
    </lineage>
</organism>
<comment type="caution">
    <text evidence="2">The sequence shown here is derived from an EMBL/GenBank/DDBJ whole genome shotgun (WGS) entry which is preliminary data.</text>
</comment>
<dbReference type="Proteomes" id="UP000005143">
    <property type="component" value="Unassembled WGS sequence"/>
</dbReference>
<evidence type="ECO:0000256" key="1">
    <source>
        <dbReference type="SAM" id="SignalP"/>
    </source>
</evidence>
<evidence type="ECO:0000313" key="3">
    <source>
        <dbReference type="Proteomes" id="UP000005143"/>
    </source>
</evidence>
<feature type="chain" id="PRO_5003532081" evidence="1">
    <location>
        <begin position="23"/>
        <end position="134"/>
    </location>
</feature>
<feature type="signal peptide" evidence="1">
    <location>
        <begin position="1"/>
        <end position="22"/>
    </location>
</feature>
<name>H0E4Q7_9ACTN</name>
<keyword evidence="1" id="KW-0732">Signal</keyword>
<dbReference type="RefSeq" id="WP_007573544.1">
    <property type="nucleotide sequence ID" value="NZ_AGUD01000115.1"/>
</dbReference>
<gene>
    <name evidence="2" type="ORF">PAI11_17880</name>
</gene>
<proteinExistence type="predicted"/>
<keyword evidence="3" id="KW-1185">Reference proteome</keyword>
<dbReference type="AlphaFoldDB" id="H0E4Q7"/>
<dbReference type="EMBL" id="AGUD01000115">
    <property type="protein sequence ID" value="EHN11335.1"/>
    <property type="molecule type" value="Genomic_DNA"/>
</dbReference>
<accession>H0E4Q7</accession>
<protein>
    <submittedName>
        <fullName evidence="2">Uncharacterized protein</fullName>
    </submittedName>
</protein>
<reference evidence="2 3" key="1">
    <citation type="journal article" date="2013" name="Biodegradation">
        <title>Quantitative proteomic analysis of ibuprofen-degrading Patulibacter sp. strain I11.</title>
        <authorList>
            <person name="Almeida B."/>
            <person name="Kjeldal H."/>
            <person name="Lolas I."/>
            <person name="Knudsen A.D."/>
            <person name="Carvalho G."/>
            <person name="Nielsen K.L."/>
            <person name="Barreto Crespo M.T."/>
            <person name="Stensballe A."/>
            <person name="Nielsen J.L."/>
        </authorList>
    </citation>
    <scope>NUCLEOTIDE SEQUENCE [LARGE SCALE GENOMIC DNA]</scope>
    <source>
        <strain evidence="2 3">I11</strain>
    </source>
</reference>